<dbReference type="PANTHER" id="PTHR28011">
    <property type="entry name" value="NON-CLASSICAL EXPORT PROTEIN 1"/>
    <property type="match status" value="1"/>
</dbReference>
<dbReference type="InterPro" id="IPR024242">
    <property type="entry name" value="NCE101"/>
</dbReference>
<organism evidence="2 3">
    <name type="scientific">Boletus edulis BED1</name>
    <dbReference type="NCBI Taxonomy" id="1328754"/>
    <lineage>
        <taxon>Eukaryota</taxon>
        <taxon>Fungi</taxon>
        <taxon>Dikarya</taxon>
        <taxon>Basidiomycota</taxon>
        <taxon>Agaricomycotina</taxon>
        <taxon>Agaricomycetes</taxon>
        <taxon>Agaricomycetidae</taxon>
        <taxon>Boletales</taxon>
        <taxon>Boletineae</taxon>
        <taxon>Boletaceae</taxon>
        <taxon>Boletoideae</taxon>
        <taxon>Boletus</taxon>
    </lineage>
</organism>
<evidence type="ECO:0000256" key="1">
    <source>
        <dbReference type="SAM" id="MobiDB-lite"/>
    </source>
</evidence>
<evidence type="ECO:0000313" key="3">
    <source>
        <dbReference type="Proteomes" id="UP001194468"/>
    </source>
</evidence>
<comment type="caution">
    <text evidence="2">The sequence shown here is derived from an EMBL/GenBank/DDBJ whole genome shotgun (WGS) entry which is preliminary data.</text>
</comment>
<reference evidence="2" key="2">
    <citation type="journal article" date="2020" name="Nat. Commun.">
        <title>Large-scale genome sequencing of mycorrhizal fungi provides insights into the early evolution of symbiotic traits.</title>
        <authorList>
            <person name="Miyauchi S."/>
            <person name="Kiss E."/>
            <person name="Kuo A."/>
            <person name="Drula E."/>
            <person name="Kohler A."/>
            <person name="Sanchez-Garcia M."/>
            <person name="Morin E."/>
            <person name="Andreopoulos B."/>
            <person name="Barry K.W."/>
            <person name="Bonito G."/>
            <person name="Buee M."/>
            <person name="Carver A."/>
            <person name="Chen C."/>
            <person name="Cichocki N."/>
            <person name="Clum A."/>
            <person name="Culley D."/>
            <person name="Crous P.W."/>
            <person name="Fauchery L."/>
            <person name="Girlanda M."/>
            <person name="Hayes R.D."/>
            <person name="Keri Z."/>
            <person name="LaButti K."/>
            <person name="Lipzen A."/>
            <person name="Lombard V."/>
            <person name="Magnuson J."/>
            <person name="Maillard F."/>
            <person name="Murat C."/>
            <person name="Nolan M."/>
            <person name="Ohm R.A."/>
            <person name="Pangilinan J."/>
            <person name="Pereira M.F."/>
            <person name="Perotto S."/>
            <person name="Peter M."/>
            <person name="Pfister S."/>
            <person name="Riley R."/>
            <person name="Sitrit Y."/>
            <person name="Stielow J.B."/>
            <person name="Szollosi G."/>
            <person name="Zifcakova L."/>
            <person name="Stursova M."/>
            <person name="Spatafora J.W."/>
            <person name="Tedersoo L."/>
            <person name="Vaario L.M."/>
            <person name="Yamada A."/>
            <person name="Yan M."/>
            <person name="Wang P."/>
            <person name="Xu J."/>
            <person name="Bruns T."/>
            <person name="Baldrian P."/>
            <person name="Vilgalys R."/>
            <person name="Dunand C."/>
            <person name="Henrissat B."/>
            <person name="Grigoriev I.V."/>
            <person name="Hibbett D."/>
            <person name="Nagy L.G."/>
            <person name="Martin F.M."/>
        </authorList>
    </citation>
    <scope>NUCLEOTIDE SEQUENCE</scope>
    <source>
        <strain evidence="2">BED1</strain>
    </source>
</reference>
<feature type="region of interest" description="Disordered" evidence="1">
    <location>
        <begin position="51"/>
        <end position="82"/>
    </location>
</feature>
<dbReference type="PANTHER" id="PTHR28011:SF1">
    <property type="entry name" value="NON-CLASSICAL EXPORT PROTEIN 1"/>
    <property type="match status" value="1"/>
</dbReference>
<dbReference type="GO" id="GO:0009306">
    <property type="term" value="P:protein secretion"/>
    <property type="evidence" value="ECO:0007669"/>
    <property type="project" value="InterPro"/>
</dbReference>
<accession>A0AAD4C499</accession>
<evidence type="ECO:0000313" key="2">
    <source>
        <dbReference type="EMBL" id="KAF8447743.1"/>
    </source>
</evidence>
<dbReference type="Proteomes" id="UP001194468">
    <property type="component" value="Unassembled WGS sequence"/>
</dbReference>
<sequence length="82" mass="9072">MSPQALLSRTIDPLLGVFTGCLAYYLYETNPRTALPPDQRLGALLQWKLAKRQRETRDGQSPQGEVQGPSGSFEPRRVQGTG</sequence>
<dbReference type="AlphaFoldDB" id="A0AAD4C499"/>
<dbReference type="Pfam" id="PF11654">
    <property type="entry name" value="NCE101"/>
    <property type="match status" value="1"/>
</dbReference>
<protein>
    <submittedName>
        <fullName evidence="2">Uncharacterized protein</fullName>
    </submittedName>
</protein>
<proteinExistence type="predicted"/>
<gene>
    <name evidence="2" type="ORF">L210DRAFT_3441230</name>
</gene>
<name>A0AAD4C499_BOLED</name>
<keyword evidence="3" id="KW-1185">Reference proteome</keyword>
<dbReference type="EMBL" id="WHUW01000004">
    <property type="protein sequence ID" value="KAF8447743.1"/>
    <property type="molecule type" value="Genomic_DNA"/>
</dbReference>
<reference evidence="2" key="1">
    <citation type="submission" date="2019-10" db="EMBL/GenBank/DDBJ databases">
        <authorList>
            <consortium name="DOE Joint Genome Institute"/>
            <person name="Kuo A."/>
            <person name="Miyauchi S."/>
            <person name="Kiss E."/>
            <person name="Drula E."/>
            <person name="Kohler A."/>
            <person name="Sanchez-Garcia M."/>
            <person name="Andreopoulos B."/>
            <person name="Barry K.W."/>
            <person name="Bonito G."/>
            <person name="Buee M."/>
            <person name="Carver A."/>
            <person name="Chen C."/>
            <person name="Cichocki N."/>
            <person name="Clum A."/>
            <person name="Culley D."/>
            <person name="Crous P.W."/>
            <person name="Fauchery L."/>
            <person name="Girlanda M."/>
            <person name="Hayes R."/>
            <person name="Keri Z."/>
            <person name="LaButti K."/>
            <person name="Lipzen A."/>
            <person name="Lombard V."/>
            <person name="Magnuson J."/>
            <person name="Maillard F."/>
            <person name="Morin E."/>
            <person name="Murat C."/>
            <person name="Nolan M."/>
            <person name="Ohm R."/>
            <person name="Pangilinan J."/>
            <person name="Pereira M."/>
            <person name="Perotto S."/>
            <person name="Peter M."/>
            <person name="Riley R."/>
            <person name="Sitrit Y."/>
            <person name="Stielow B."/>
            <person name="Szollosi G."/>
            <person name="Zifcakova L."/>
            <person name="Stursova M."/>
            <person name="Spatafora J.W."/>
            <person name="Tedersoo L."/>
            <person name="Vaario L.-M."/>
            <person name="Yamada A."/>
            <person name="Yan M."/>
            <person name="Wang P."/>
            <person name="Xu J."/>
            <person name="Bruns T."/>
            <person name="Baldrian P."/>
            <person name="Vilgalys R."/>
            <person name="Henrissat B."/>
            <person name="Grigoriev I.V."/>
            <person name="Hibbett D."/>
            <person name="Nagy L.G."/>
            <person name="Martin F.M."/>
        </authorList>
    </citation>
    <scope>NUCLEOTIDE SEQUENCE</scope>
    <source>
        <strain evidence="2">BED1</strain>
    </source>
</reference>